<dbReference type="EMBL" id="JAANIT010002272">
    <property type="protein sequence ID" value="KAG1536960.1"/>
    <property type="molecule type" value="Genomic_DNA"/>
</dbReference>
<evidence type="ECO:0000313" key="3">
    <source>
        <dbReference type="Proteomes" id="UP000717996"/>
    </source>
</evidence>
<dbReference type="OrthoDB" id="2282381at2759"/>
<proteinExistence type="predicted"/>
<organism evidence="2 3">
    <name type="scientific">Rhizopus oryzae</name>
    <name type="common">Mucormycosis agent</name>
    <name type="synonym">Rhizopus arrhizus var. delemar</name>
    <dbReference type="NCBI Taxonomy" id="64495"/>
    <lineage>
        <taxon>Eukaryota</taxon>
        <taxon>Fungi</taxon>
        <taxon>Fungi incertae sedis</taxon>
        <taxon>Mucoromycota</taxon>
        <taxon>Mucoromycotina</taxon>
        <taxon>Mucoromycetes</taxon>
        <taxon>Mucorales</taxon>
        <taxon>Mucorineae</taxon>
        <taxon>Rhizopodaceae</taxon>
        <taxon>Rhizopus</taxon>
    </lineage>
</organism>
<dbReference type="AlphaFoldDB" id="A0A9P6Y1F8"/>
<feature type="compositionally biased region" description="Basic and acidic residues" evidence="1">
    <location>
        <begin position="369"/>
        <end position="380"/>
    </location>
</feature>
<evidence type="ECO:0000256" key="1">
    <source>
        <dbReference type="SAM" id="MobiDB-lite"/>
    </source>
</evidence>
<dbReference type="Proteomes" id="UP000717996">
    <property type="component" value="Unassembled WGS sequence"/>
</dbReference>
<reference evidence="2" key="1">
    <citation type="journal article" date="2020" name="Microb. Genom.">
        <title>Genetic diversity of clinical and environmental Mucorales isolates obtained from an investigation of mucormycosis cases among solid organ transplant recipients.</title>
        <authorList>
            <person name="Nguyen M.H."/>
            <person name="Kaul D."/>
            <person name="Muto C."/>
            <person name="Cheng S.J."/>
            <person name="Richter R.A."/>
            <person name="Bruno V.M."/>
            <person name="Liu G."/>
            <person name="Beyhan S."/>
            <person name="Sundermann A.J."/>
            <person name="Mounaud S."/>
            <person name="Pasculle A.W."/>
            <person name="Nierman W.C."/>
            <person name="Driscoll E."/>
            <person name="Cumbie R."/>
            <person name="Clancy C.J."/>
            <person name="Dupont C.L."/>
        </authorList>
    </citation>
    <scope>NUCLEOTIDE SEQUENCE</scope>
    <source>
        <strain evidence="2">GL16</strain>
    </source>
</reference>
<feature type="region of interest" description="Disordered" evidence="1">
    <location>
        <begin position="367"/>
        <end position="389"/>
    </location>
</feature>
<accession>A0A9P6Y1F8</accession>
<protein>
    <submittedName>
        <fullName evidence="2">Uncharacterized protein</fullName>
    </submittedName>
</protein>
<name>A0A9P6Y1F8_RHIOR</name>
<gene>
    <name evidence="2" type="ORF">G6F51_010661</name>
</gene>
<evidence type="ECO:0000313" key="2">
    <source>
        <dbReference type="EMBL" id="KAG1536960.1"/>
    </source>
</evidence>
<comment type="caution">
    <text evidence="2">The sequence shown here is derived from an EMBL/GenBank/DDBJ whole genome shotgun (WGS) entry which is preliminary data.</text>
</comment>
<sequence length="412" mass="47348">MYSAQKSPKIRTPEQDNIASSPLRALTPLVDVIKSAQTKATKDFESFYGNLMSRLTPKTSNARIRKRMPETTQRTKSLVNQKRLEVEHNRTSLTPLFERHTLREEYTSHNPFYEDSVSETTDDVLEFDMIDDDNTDTSNSNNNIDGKGKNTNTASLLDKLKDETSSFLAQCNKNSNSNDNKMANTQKNKKNIDNANTNYITPAIQNTYLTPPQSNDFYSYRTQAHTPSQLINNKDKSVIDETNEGLLEEISYAKLKSAEIVRTPGGTRICNRFWKEIHGLNAKREYNLSPMNTGRIEKKPLVTKQLSTLNNKKLWDDNDDTFWTTESSTARNSSSFNQRLLRMKQFEQEQGDKGERIVKQITLSEEIESANKRDEAEQQRKSLPTANPHLLEELKKKYRDKLIDDSDSYKFS</sequence>